<evidence type="ECO:0000313" key="1">
    <source>
        <dbReference type="EMBL" id="SKA94409.1"/>
    </source>
</evidence>
<dbReference type="OrthoDB" id="5452822at2"/>
<keyword evidence="2" id="KW-1185">Reference proteome</keyword>
<reference evidence="1 2" key="1">
    <citation type="submission" date="2017-02" db="EMBL/GenBank/DDBJ databases">
        <authorList>
            <person name="Peterson S.W."/>
        </authorList>
    </citation>
    <scope>NUCLEOTIDE SEQUENCE [LARGE SCALE GENOMIC DNA]</scope>
    <source>
        <strain evidence="1 2">DSM 16080</strain>
    </source>
</reference>
<dbReference type="RefSeq" id="WP_078718116.1">
    <property type="nucleotide sequence ID" value="NZ_FUYC01000020.1"/>
</dbReference>
<gene>
    <name evidence="1" type="ORF">SAMN02745704_02578</name>
</gene>
<sequence length="213" mass="24013">MSGHWNQHIGDDQLVYGMPKHMSAVAGSGNEATYWRYHPKPQACDKCQAMKGLWFDENPGRVHPNCRCEIEEFRAIKVTGRAEGILVPPGVDLAANIAEARRVKRICDAFILNFPPYSSASFSLKCAWVVFKFSPGADYDFKKDGHPEYEDFGNYHYGLYTEALGLNATFTQAAAGFVQLCTRTSSWDFEETWFDDPRDNAMVRKGQGSPLLR</sequence>
<accession>A0A1T4XXV7</accession>
<organism evidence="1 2">
    <name type="scientific">Paucidesulfovibrio gracilis DSM 16080</name>
    <dbReference type="NCBI Taxonomy" id="1121449"/>
    <lineage>
        <taxon>Bacteria</taxon>
        <taxon>Pseudomonadati</taxon>
        <taxon>Thermodesulfobacteriota</taxon>
        <taxon>Desulfovibrionia</taxon>
        <taxon>Desulfovibrionales</taxon>
        <taxon>Desulfovibrionaceae</taxon>
        <taxon>Paucidesulfovibrio</taxon>
    </lineage>
</organism>
<protein>
    <submittedName>
        <fullName evidence="1">Toxin 44</fullName>
    </submittedName>
</protein>
<dbReference type="Proteomes" id="UP000190027">
    <property type="component" value="Unassembled WGS sequence"/>
</dbReference>
<name>A0A1T4XXV7_9BACT</name>
<dbReference type="AlphaFoldDB" id="A0A1T4XXV7"/>
<proteinExistence type="predicted"/>
<evidence type="ECO:0000313" key="2">
    <source>
        <dbReference type="Proteomes" id="UP000190027"/>
    </source>
</evidence>
<dbReference type="EMBL" id="FUYC01000020">
    <property type="protein sequence ID" value="SKA94409.1"/>
    <property type="molecule type" value="Genomic_DNA"/>
</dbReference>